<dbReference type="SUPFAM" id="SSF57903">
    <property type="entry name" value="FYVE/PHD zinc finger"/>
    <property type="match status" value="2"/>
</dbReference>
<dbReference type="AlphaFoldDB" id="A0A5S6QCC6"/>
<evidence type="ECO:0000256" key="8">
    <source>
        <dbReference type="ARBA" id="ARBA00023242"/>
    </source>
</evidence>
<dbReference type="STRING" id="70415.A0A5S6QCC6"/>
<dbReference type="PANTHER" id="PTHR45888">
    <property type="entry name" value="HL01030P-RELATED"/>
    <property type="match status" value="1"/>
</dbReference>
<dbReference type="Proteomes" id="UP000046395">
    <property type="component" value="Unassembled WGS sequence"/>
</dbReference>
<feature type="domain" description="PHD-type" evidence="11">
    <location>
        <begin position="356"/>
        <end position="404"/>
    </location>
</feature>
<dbReference type="WBParaSite" id="TMUE_1000004996.1">
    <property type="protein sequence ID" value="TMUE_1000004996.1"/>
    <property type="gene ID" value="WBGene00292660"/>
</dbReference>
<dbReference type="InterPro" id="IPR011011">
    <property type="entry name" value="Znf_FYVE_PHD"/>
</dbReference>
<feature type="region of interest" description="Disordered" evidence="10">
    <location>
        <begin position="1"/>
        <end position="26"/>
    </location>
</feature>
<keyword evidence="7" id="KW-0804">Transcription</keyword>
<dbReference type="InterPro" id="IPR019787">
    <property type="entry name" value="Znf_PHD-finger"/>
</dbReference>
<evidence type="ECO:0000259" key="11">
    <source>
        <dbReference type="PROSITE" id="PS50016"/>
    </source>
</evidence>
<keyword evidence="3" id="KW-0677">Repeat</keyword>
<evidence type="ECO:0000256" key="4">
    <source>
        <dbReference type="ARBA" id="ARBA00022771"/>
    </source>
</evidence>
<feature type="domain" description="PHD-type" evidence="11">
    <location>
        <begin position="305"/>
        <end position="359"/>
    </location>
</feature>
<keyword evidence="12" id="KW-1185">Reference proteome</keyword>
<comment type="subcellular location">
    <subcellularLocation>
        <location evidence="1">Nucleus</location>
    </subcellularLocation>
</comment>
<evidence type="ECO:0000256" key="10">
    <source>
        <dbReference type="SAM" id="MobiDB-lite"/>
    </source>
</evidence>
<dbReference type="SMART" id="SM00249">
    <property type="entry name" value="PHD"/>
    <property type="match status" value="2"/>
</dbReference>
<evidence type="ECO:0000256" key="9">
    <source>
        <dbReference type="PROSITE-ProRule" id="PRU00146"/>
    </source>
</evidence>
<feature type="compositionally biased region" description="Polar residues" evidence="10">
    <location>
        <begin position="1"/>
        <end position="13"/>
    </location>
</feature>
<evidence type="ECO:0000256" key="6">
    <source>
        <dbReference type="ARBA" id="ARBA00023015"/>
    </source>
</evidence>
<dbReference type="InterPro" id="IPR001965">
    <property type="entry name" value="Znf_PHD"/>
</dbReference>
<keyword evidence="2" id="KW-0479">Metal-binding</keyword>
<evidence type="ECO:0000313" key="13">
    <source>
        <dbReference type="WBParaSite" id="TMUE_1000004996.1"/>
    </source>
</evidence>
<dbReference type="GO" id="GO:0005634">
    <property type="term" value="C:nucleus"/>
    <property type="evidence" value="ECO:0007669"/>
    <property type="project" value="UniProtKB-SubCell"/>
</dbReference>
<sequence>MTEKNMSATNSLGNADELSPDGSQSLIGAGQEISRAGAHVDKDIPPQFVLKNSSESYMLEVHVAAFLEESDFAVKHPLLLRRDVSDSERENLIISGIIKKSFTGALTALRVQDVVRLMTSQYQGKYVEYERISRMKKALVTGVEEPEYIIVKTKLNSFEKRKQLIQATANYNAELNRTRLSERKTFFDINTMTVQQPNPKLQARPPTYRPPVLIPRSKVGLLRNVASGVEVLPVRTVQNPLSCDRYFSNVSPPPITVTEQEILMEEENRLAAASIENGGSLTNAPKGRGGKGLKTSLTLSQDAGSECCAFCRAKVQPNERFVRCSKCKSLGHPHCMEMSEEMYATVKTYDWMCMECKACSICSKLDAEDKMLFCDRCDRGYHTFCVGLSGPPDGPWVCVAYCLRNDGSTSVSTLRTDLSSPSPATNGTIYCEDCRIIMSKSELHKWKRRTLKDRMLCSQCNRRRRFGE</sequence>
<evidence type="ECO:0000256" key="3">
    <source>
        <dbReference type="ARBA" id="ARBA00022737"/>
    </source>
</evidence>
<organism evidence="12 13">
    <name type="scientific">Trichuris muris</name>
    <name type="common">Mouse whipworm</name>
    <dbReference type="NCBI Taxonomy" id="70415"/>
    <lineage>
        <taxon>Eukaryota</taxon>
        <taxon>Metazoa</taxon>
        <taxon>Ecdysozoa</taxon>
        <taxon>Nematoda</taxon>
        <taxon>Enoplea</taxon>
        <taxon>Dorylaimia</taxon>
        <taxon>Trichinellida</taxon>
        <taxon>Trichuridae</taxon>
        <taxon>Trichuris</taxon>
    </lineage>
</organism>
<proteinExistence type="predicted"/>
<evidence type="ECO:0000256" key="1">
    <source>
        <dbReference type="ARBA" id="ARBA00004123"/>
    </source>
</evidence>
<dbReference type="GO" id="GO:0008270">
    <property type="term" value="F:zinc ion binding"/>
    <property type="evidence" value="ECO:0007669"/>
    <property type="project" value="UniProtKB-KW"/>
</dbReference>
<keyword evidence="5" id="KW-0862">Zinc</keyword>
<keyword evidence="8" id="KW-0539">Nucleus</keyword>
<name>A0A5S6QCC6_TRIMR</name>
<dbReference type="PANTHER" id="PTHR45888:SF4">
    <property type="entry name" value="PHD FINGER PROTEIN 10"/>
    <property type="match status" value="1"/>
</dbReference>
<keyword evidence="4 9" id="KW-0863">Zinc-finger</keyword>
<evidence type="ECO:0000256" key="7">
    <source>
        <dbReference type="ARBA" id="ARBA00023163"/>
    </source>
</evidence>
<dbReference type="Pfam" id="PF00628">
    <property type="entry name" value="PHD"/>
    <property type="match status" value="2"/>
</dbReference>
<dbReference type="Gene3D" id="3.30.40.10">
    <property type="entry name" value="Zinc/RING finger domain, C3HC4 (zinc finger)"/>
    <property type="match status" value="1"/>
</dbReference>
<evidence type="ECO:0000256" key="5">
    <source>
        <dbReference type="ARBA" id="ARBA00022833"/>
    </source>
</evidence>
<evidence type="ECO:0000256" key="2">
    <source>
        <dbReference type="ARBA" id="ARBA00022723"/>
    </source>
</evidence>
<dbReference type="PROSITE" id="PS50016">
    <property type="entry name" value="ZF_PHD_2"/>
    <property type="match status" value="2"/>
</dbReference>
<reference evidence="13" key="1">
    <citation type="submission" date="2019-12" db="UniProtKB">
        <authorList>
            <consortium name="WormBaseParasite"/>
        </authorList>
    </citation>
    <scope>IDENTIFICATION</scope>
</reference>
<keyword evidence="6" id="KW-0805">Transcription regulation</keyword>
<evidence type="ECO:0000313" key="12">
    <source>
        <dbReference type="Proteomes" id="UP000046395"/>
    </source>
</evidence>
<protein>
    <submittedName>
        <fullName evidence="13">PHD-type domain-containing protein</fullName>
    </submittedName>
</protein>
<accession>A0A5S6QCC6</accession>
<dbReference type="InterPro" id="IPR013083">
    <property type="entry name" value="Znf_RING/FYVE/PHD"/>
</dbReference>